<evidence type="ECO:0000313" key="3">
    <source>
        <dbReference type="EMBL" id="SVC32331.1"/>
    </source>
</evidence>
<reference evidence="3" key="1">
    <citation type="submission" date="2018-05" db="EMBL/GenBank/DDBJ databases">
        <authorList>
            <person name="Lanie J.A."/>
            <person name="Ng W.-L."/>
            <person name="Kazmierczak K.M."/>
            <person name="Andrzejewski T.M."/>
            <person name="Davidsen T.M."/>
            <person name="Wayne K.J."/>
            <person name="Tettelin H."/>
            <person name="Glass J.I."/>
            <person name="Rusch D."/>
            <person name="Podicherti R."/>
            <person name="Tsui H.-C.T."/>
            <person name="Winkler M.E."/>
        </authorList>
    </citation>
    <scope>NUCLEOTIDE SEQUENCE</scope>
</reference>
<dbReference type="GO" id="GO:0046872">
    <property type="term" value="F:metal ion binding"/>
    <property type="evidence" value="ECO:0007669"/>
    <property type="project" value="UniProtKB-KW"/>
</dbReference>
<organism evidence="3">
    <name type="scientific">marine metagenome</name>
    <dbReference type="NCBI Taxonomy" id="408172"/>
    <lineage>
        <taxon>unclassified sequences</taxon>
        <taxon>metagenomes</taxon>
        <taxon>ecological metagenomes</taxon>
    </lineage>
</organism>
<feature type="domain" description="Fumarylacetoacetase-like C-terminal" evidence="2">
    <location>
        <begin position="50"/>
        <end position="166"/>
    </location>
</feature>
<dbReference type="AlphaFoldDB" id="A0A382LBU7"/>
<evidence type="ECO:0000256" key="1">
    <source>
        <dbReference type="ARBA" id="ARBA00022723"/>
    </source>
</evidence>
<dbReference type="SUPFAM" id="SSF56529">
    <property type="entry name" value="FAH"/>
    <property type="match status" value="1"/>
</dbReference>
<keyword evidence="1" id="KW-0479">Metal-binding</keyword>
<gene>
    <name evidence="3" type="ORF">METZ01_LOCUS285185</name>
</gene>
<feature type="non-terminal residue" evidence="3">
    <location>
        <position position="166"/>
    </location>
</feature>
<dbReference type="PANTHER" id="PTHR11820">
    <property type="entry name" value="ACYLPYRUVASE"/>
    <property type="match status" value="1"/>
</dbReference>
<name>A0A382LBU7_9ZZZZ</name>
<dbReference type="PANTHER" id="PTHR11820:SF112">
    <property type="entry name" value="FUMARYLACETOACETATE HYDROLASE FAMILY PROTEIN (AFU_ORTHOLOGUE AFUA_1G02370)-RELATED"/>
    <property type="match status" value="1"/>
</dbReference>
<protein>
    <recommendedName>
        <fullName evidence="2">Fumarylacetoacetase-like C-terminal domain-containing protein</fullName>
    </recommendedName>
</protein>
<dbReference type="InterPro" id="IPR036663">
    <property type="entry name" value="Fumarylacetoacetase_C_sf"/>
</dbReference>
<sequence length="166" mass="18322">MDRKGELGFGQLKEEEIFRIRLKEEGGGFEPTEDTADVAKLLTPVDFRCIYCVGLNYREHAAESGVEIPVHPVIFMKAPTAAQDPWSPIVLPRHLSSEKVDFEGELAVVIGRPCKNVSRGDALDHVLGYSCANDVSARDWQKEKGGGQFCRGKTFDPFCPLGPCLV</sequence>
<dbReference type="InterPro" id="IPR011234">
    <property type="entry name" value="Fumarylacetoacetase-like_C"/>
</dbReference>
<dbReference type="EMBL" id="UINC01085103">
    <property type="protein sequence ID" value="SVC32331.1"/>
    <property type="molecule type" value="Genomic_DNA"/>
</dbReference>
<dbReference type="Gene3D" id="3.90.850.10">
    <property type="entry name" value="Fumarylacetoacetase-like, C-terminal domain"/>
    <property type="match status" value="1"/>
</dbReference>
<dbReference type="GO" id="GO:0003824">
    <property type="term" value="F:catalytic activity"/>
    <property type="evidence" value="ECO:0007669"/>
    <property type="project" value="InterPro"/>
</dbReference>
<evidence type="ECO:0000259" key="2">
    <source>
        <dbReference type="Pfam" id="PF01557"/>
    </source>
</evidence>
<dbReference type="Pfam" id="PF01557">
    <property type="entry name" value="FAA_hydrolase"/>
    <property type="match status" value="1"/>
</dbReference>
<proteinExistence type="predicted"/>
<accession>A0A382LBU7</accession>